<organism evidence="1 2">
    <name type="scientific">Capsicum annuum</name>
    <name type="common">Capsicum pepper</name>
    <dbReference type="NCBI Taxonomy" id="4072"/>
    <lineage>
        <taxon>Eukaryota</taxon>
        <taxon>Viridiplantae</taxon>
        <taxon>Streptophyta</taxon>
        <taxon>Embryophyta</taxon>
        <taxon>Tracheophyta</taxon>
        <taxon>Spermatophyta</taxon>
        <taxon>Magnoliopsida</taxon>
        <taxon>eudicotyledons</taxon>
        <taxon>Gunneridae</taxon>
        <taxon>Pentapetalae</taxon>
        <taxon>asterids</taxon>
        <taxon>lamiids</taxon>
        <taxon>Solanales</taxon>
        <taxon>Solanaceae</taxon>
        <taxon>Solanoideae</taxon>
        <taxon>Capsiceae</taxon>
        <taxon>Capsicum</taxon>
    </lineage>
</organism>
<protein>
    <submittedName>
        <fullName evidence="1">Uncharacterized protein</fullName>
    </submittedName>
</protein>
<evidence type="ECO:0000313" key="1">
    <source>
        <dbReference type="EMBL" id="PHT71778.1"/>
    </source>
</evidence>
<dbReference type="Gramene" id="PHT71778">
    <property type="protein sequence ID" value="PHT71778"/>
    <property type="gene ID" value="T459_22563"/>
</dbReference>
<name>A0A2G2YPV8_CAPAN</name>
<reference evidence="1 2" key="1">
    <citation type="journal article" date="2014" name="Nat. Genet.">
        <title>Genome sequence of the hot pepper provides insights into the evolution of pungency in Capsicum species.</title>
        <authorList>
            <person name="Kim S."/>
            <person name="Park M."/>
            <person name="Yeom S.I."/>
            <person name="Kim Y.M."/>
            <person name="Lee J.M."/>
            <person name="Lee H.A."/>
            <person name="Seo E."/>
            <person name="Choi J."/>
            <person name="Cheong K."/>
            <person name="Kim K.T."/>
            <person name="Jung K."/>
            <person name="Lee G.W."/>
            <person name="Oh S.K."/>
            <person name="Bae C."/>
            <person name="Kim S.B."/>
            <person name="Lee H.Y."/>
            <person name="Kim S.Y."/>
            <person name="Kim M.S."/>
            <person name="Kang B.C."/>
            <person name="Jo Y.D."/>
            <person name="Yang H.B."/>
            <person name="Jeong H.J."/>
            <person name="Kang W.H."/>
            <person name="Kwon J.K."/>
            <person name="Shin C."/>
            <person name="Lim J.Y."/>
            <person name="Park J.H."/>
            <person name="Huh J.H."/>
            <person name="Kim J.S."/>
            <person name="Kim B.D."/>
            <person name="Cohen O."/>
            <person name="Paran I."/>
            <person name="Suh M.C."/>
            <person name="Lee S.B."/>
            <person name="Kim Y.K."/>
            <person name="Shin Y."/>
            <person name="Noh S.J."/>
            <person name="Park J."/>
            <person name="Seo Y.S."/>
            <person name="Kwon S.Y."/>
            <person name="Kim H.A."/>
            <person name="Park J.M."/>
            <person name="Kim H.J."/>
            <person name="Choi S.B."/>
            <person name="Bosland P.W."/>
            <person name="Reeves G."/>
            <person name="Jo S.H."/>
            <person name="Lee B.W."/>
            <person name="Cho H.T."/>
            <person name="Choi H.S."/>
            <person name="Lee M.S."/>
            <person name="Yu Y."/>
            <person name="Do Choi Y."/>
            <person name="Park B.S."/>
            <person name="van Deynze A."/>
            <person name="Ashrafi H."/>
            <person name="Hill T."/>
            <person name="Kim W.T."/>
            <person name="Pai H.S."/>
            <person name="Ahn H.K."/>
            <person name="Yeam I."/>
            <person name="Giovannoni J.J."/>
            <person name="Rose J.K."/>
            <person name="Sorensen I."/>
            <person name="Lee S.J."/>
            <person name="Kim R.W."/>
            <person name="Choi I.Y."/>
            <person name="Choi B.S."/>
            <person name="Lim J.S."/>
            <person name="Lee Y.H."/>
            <person name="Choi D."/>
        </authorList>
    </citation>
    <scope>NUCLEOTIDE SEQUENCE [LARGE SCALE GENOMIC DNA]</scope>
    <source>
        <strain evidence="2">cv. CM334</strain>
    </source>
</reference>
<dbReference type="AlphaFoldDB" id="A0A2G2YPV8"/>
<proteinExistence type="predicted"/>
<comment type="caution">
    <text evidence="1">The sequence shown here is derived from an EMBL/GenBank/DDBJ whole genome shotgun (WGS) entry which is preliminary data.</text>
</comment>
<dbReference type="InterPro" id="IPR014729">
    <property type="entry name" value="Rossmann-like_a/b/a_fold"/>
</dbReference>
<keyword evidence="2" id="KW-1185">Reference proteome</keyword>
<gene>
    <name evidence="1" type="ORF">T459_22563</name>
</gene>
<evidence type="ECO:0000313" key="2">
    <source>
        <dbReference type="Proteomes" id="UP000222542"/>
    </source>
</evidence>
<accession>A0A2G2YPV8</accession>
<dbReference type="PANTHER" id="PTHR23293">
    <property type="entry name" value="FAD SYNTHETASE-RELATED FMN ADENYLYLTRANSFERASE"/>
    <property type="match status" value="1"/>
</dbReference>
<dbReference type="Proteomes" id="UP000222542">
    <property type="component" value="Unassembled WGS sequence"/>
</dbReference>
<reference evidence="1 2" key="2">
    <citation type="journal article" date="2017" name="Genome Biol.">
        <title>New reference genome sequences of hot pepper reveal the massive evolution of plant disease-resistance genes by retroduplication.</title>
        <authorList>
            <person name="Kim S."/>
            <person name="Park J."/>
            <person name="Yeom S.I."/>
            <person name="Kim Y.M."/>
            <person name="Seo E."/>
            <person name="Kim K.T."/>
            <person name="Kim M.S."/>
            <person name="Lee J.M."/>
            <person name="Cheong K."/>
            <person name="Shin H.S."/>
            <person name="Kim S.B."/>
            <person name="Han K."/>
            <person name="Lee J."/>
            <person name="Park M."/>
            <person name="Lee H.A."/>
            <person name="Lee H.Y."/>
            <person name="Lee Y."/>
            <person name="Oh S."/>
            <person name="Lee J.H."/>
            <person name="Choi E."/>
            <person name="Choi E."/>
            <person name="Lee S.E."/>
            <person name="Jeon J."/>
            <person name="Kim H."/>
            <person name="Choi G."/>
            <person name="Song H."/>
            <person name="Lee J."/>
            <person name="Lee S.C."/>
            <person name="Kwon J.K."/>
            <person name="Lee H.Y."/>
            <person name="Koo N."/>
            <person name="Hong Y."/>
            <person name="Kim R.W."/>
            <person name="Kang W.H."/>
            <person name="Huh J.H."/>
            <person name="Kang B.C."/>
            <person name="Yang T.J."/>
            <person name="Lee Y.H."/>
            <person name="Bennetzen J.L."/>
            <person name="Choi D."/>
        </authorList>
    </citation>
    <scope>NUCLEOTIDE SEQUENCE [LARGE SCALE GENOMIC DNA]</scope>
    <source>
        <strain evidence="2">cv. CM334</strain>
    </source>
</reference>
<dbReference type="PANTHER" id="PTHR23293:SF13">
    <property type="entry name" value="FAD SYNTHASE-LIKE"/>
    <property type="match status" value="1"/>
</dbReference>
<dbReference type="STRING" id="4072.A0A2G2YPV8"/>
<dbReference type="EMBL" id="AYRZ02000009">
    <property type="protein sequence ID" value="PHT71778.1"/>
    <property type="molecule type" value="Genomic_DNA"/>
</dbReference>
<dbReference type="Gene3D" id="3.40.50.620">
    <property type="entry name" value="HUPs"/>
    <property type="match status" value="1"/>
</dbReference>
<sequence length="98" mass="10594">MTCVSRLTSMQASENLHSSSVLVLLNKNPLDSKVLLHLLRAGCFLHQAEGNNSGGKAADGGKAFPIRTIYFESQSAFPEINSFTYEAASMYARNASLP</sequence>